<dbReference type="VEuPathDB" id="MicrosporidiaDB:M153_60120003"/>
<organism evidence="1 2">
    <name type="scientific">Pseudoloma neurophilia</name>
    <dbReference type="NCBI Taxonomy" id="146866"/>
    <lineage>
        <taxon>Eukaryota</taxon>
        <taxon>Fungi</taxon>
        <taxon>Fungi incertae sedis</taxon>
        <taxon>Microsporidia</taxon>
        <taxon>Pseudoloma</taxon>
    </lineage>
</organism>
<reference evidence="1 2" key="1">
    <citation type="submission" date="2015-07" db="EMBL/GenBank/DDBJ databases">
        <title>The genome of Pseudoloma neurophilia, a relevant intracellular parasite of the zebrafish.</title>
        <authorList>
            <person name="Ndikumana S."/>
            <person name="Pelin A."/>
            <person name="Sanders J."/>
            <person name="Corradi N."/>
        </authorList>
    </citation>
    <scope>NUCLEOTIDE SEQUENCE [LARGE SCALE GENOMIC DNA]</scope>
    <source>
        <strain evidence="1 2">MK1</strain>
    </source>
</reference>
<sequence length="47" mass="5668">NQKYIKIEHFHQLVTLIPSFNIIPIIHNIPHFRIILKPIHTFSKHTE</sequence>
<evidence type="ECO:0000313" key="2">
    <source>
        <dbReference type="Proteomes" id="UP000051530"/>
    </source>
</evidence>
<dbReference type="EMBL" id="LGUB01000926">
    <property type="protein sequence ID" value="KRH92441.1"/>
    <property type="molecule type" value="Genomic_DNA"/>
</dbReference>
<keyword evidence="2" id="KW-1185">Reference proteome</keyword>
<dbReference type="Proteomes" id="UP000051530">
    <property type="component" value="Unassembled WGS sequence"/>
</dbReference>
<protein>
    <submittedName>
        <fullName evidence="1">Uncharacterized protein</fullName>
    </submittedName>
</protein>
<dbReference type="AlphaFoldDB" id="A0A0R0LSG9"/>
<accession>A0A0R0LSG9</accession>
<name>A0A0R0LSG9_9MICR</name>
<proteinExistence type="predicted"/>
<feature type="non-terminal residue" evidence="1">
    <location>
        <position position="1"/>
    </location>
</feature>
<gene>
    <name evidence="1" type="ORF">M153_60120003</name>
</gene>
<evidence type="ECO:0000313" key="1">
    <source>
        <dbReference type="EMBL" id="KRH92441.1"/>
    </source>
</evidence>
<comment type="caution">
    <text evidence="1">The sequence shown here is derived from an EMBL/GenBank/DDBJ whole genome shotgun (WGS) entry which is preliminary data.</text>
</comment>